<comment type="caution">
    <text evidence="2">The sequence shown here is derived from an EMBL/GenBank/DDBJ whole genome shotgun (WGS) entry which is preliminary data.</text>
</comment>
<gene>
    <name evidence="2" type="ORF">WJX74_009620</name>
</gene>
<dbReference type="AlphaFoldDB" id="A0AAW1SBS2"/>
<keyword evidence="1" id="KW-1133">Transmembrane helix</keyword>
<evidence type="ECO:0000313" key="3">
    <source>
        <dbReference type="Proteomes" id="UP001438707"/>
    </source>
</evidence>
<dbReference type="EMBL" id="JALJOS010000002">
    <property type="protein sequence ID" value="KAK9843276.1"/>
    <property type="molecule type" value="Genomic_DNA"/>
</dbReference>
<sequence>MTSRRERDTGYQALAGDGATAASHFDGNDMAKAVHMGSQSMAAGFPFVAVAARIRAQASYAGLVVLILAGCGMALLLIHESQLWRSTITEESRAWRELMMASGGNVGGVMHNESSSWQHLASLSAG</sequence>
<dbReference type="Proteomes" id="UP001438707">
    <property type="component" value="Unassembled WGS sequence"/>
</dbReference>
<name>A0AAW1SBS2_9CHLO</name>
<feature type="transmembrane region" description="Helical" evidence="1">
    <location>
        <begin position="58"/>
        <end position="78"/>
    </location>
</feature>
<keyword evidence="3" id="KW-1185">Reference proteome</keyword>
<keyword evidence="1" id="KW-0472">Membrane</keyword>
<evidence type="ECO:0000313" key="2">
    <source>
        <dbReference type="EMBL" id="KAK9843276.1"/>
    </source>
</evidence>
<proteinExistence type="predicted"/>
<reference evidence="2 3" key="1">
    <citation type="journal article" date="2024" name="Nat. Commun.">
        <title>Phylogenomics reveals the evolutionary origins of lichenization in chlorophyte algae.</title>
        <authorList>
            <person name="Puginier C."/>
            <person name="Libourel C."/>
            <person name="Otte J."/>
            <person name="Skaloud P."/>
            <person name="Haon M."/>
            <person name="Grisel S."/>
            <person name="Petersen M."/>
            <person name="Berrin J.G."/>
            <person name="Delaux P.M."/>
            <person name="Dal Grande F."/>
            <person name="Keller J."/>
        </authorList>
    </citation>
    <scope>NUCLEOTIDE SEQUENCE [LARGE SCALE GENOMIC DNA]</scope>
    <source>
        <strain evidence="2 3">SAG 2145</strain>
    </source>
</reference>
<protein>
    <submittedName>
        <fullName evidence="2">Uncharacterized protein</fullName>
    </submittedName>
</protein>
<evidence type="ECO:0000256" key="1">
    <source>
        <dbReference type="SAM" id="Phobius"/>
    </source>
</evidence>
<accession>A0AAW1SBS2</accession>
<keyword evidence="1" id="KW-0812">Transmembrane</keyword>
<organism evidence="2 3">
    <name type="scientific">Apatococcus lobatus</name>
    <dbReference type="NCBI Taxonomy" id="904363"/>
    <lineage>
        <taxon>Eukaryota</taxon>
        <taxon>Viridiplantae</taxon>
        <taxon>Chlorophyta</taxon>
        <taxon>core chlorophytes</taxon>
        <taxon>Trebouxiophyceae</taxon>
        <taxon>Chlorellales</taxon>
        <taxon>Chlorellaceae</taxon>
        <taxon>Apatococcus</taxon>
    </lineage>
</organism>